<organism evidence="2 3">
    <name type="scientific">Natronolimnohabitans innermongolicus JCM 12255</name>
    <dbReference type="NCBI Taxonomy" id="1227499"/>
    <lineage>
        <taxon>Archaea</taxon>
        <taxon>Methanobacteriati</taxon>
        <taxon>Methanobacteriota</taxon>
        <taxon>Stenosarchaea group</taxon>
        <taxon>Halobacteria</taxon>
        <taxon>Halobacteriales</taxon>
        <taxon>Natrialbaceae</taxon>
        <taxon>Natronolimnohabitans</taxon>
    </lineage>
</organism>
<dbReference type="eggNOG" id="arCOG09132">
    <property type="taxonomic scope" value="Archaea"/>
</dbReference>
<proteinExistence type="predicted"/>
<name>L9WIU9_9EURY</name>
<dbReference type="InterPro" id="IPR006311">
    <property type="entry name" value="TAT_signal"/>
</dbReference>
<dbReference type="PROSITE" id="PS51257">
    <property type="entry name" value="PROKAR_LIPOPROTEIN"/>
    <property type="match status" value="1"/>
</dbReference>
<dbReference type="AlphaFoldDB" id="L9WIU9"/>
<accession>L9WIU9</accession>
<sequence length="370" mass="38923">MNLNRRDVLQFGSAAAAASTVGLSGCLSGDDDGATETGDENDADGLDWDDGDYPSYGSWLPAAEDAMLVSIEWDALEDLEAFEAGDRGESSRNGSEDVENALVAADDGLLSLPTTGAMSGLQTLQLVDYSSRGLGRVVDATDADSARDDLARDDLETSLDRLLVVNGTIVCTGDVETDELEAELTTSSFSYDPEFDPTDEIGEFAIYELDEAGVGATETFAVSPDAVVYSSGSDTSRSDVVRVVEAKTGERNRFADEIERFGWLLETVGEGEIVFAQYGDDETDDSAETDDEPDAADGFASALTFDGDGGASAEAALVFTDGDGGESDVDEDEGFGHSADDVEFGDENESQRGTVSATWDDLAATLETGD</sequence>
<feature type="compositionally biased region" description="Acidic residues" evidence="1">
    <location>
        <begin position="323"/>
        <end position="333"/>
    </location>
</feature>
<feature type="region of interest" description="Disordered" evidence="1">
    <location>
        <begin position="281"/>
        <end position="302"/>
    </location>
</feature>
<evidence type="ECO:0000313" key="3">
    <source>
        <dbReference type="Proteomes" id="UP000011602"/>
    </source>
</evidence>
<keyword evidence="3" id="KW-1185">Reference proteome</keyword>
<dbReference type="EMBL" id="AOHZ01000096">
    <property type="protein sequence ID" value="ELY49307.1"/>
    <property type="molecule type" value="Genomic_DNA"/>
</dbReference>
<dbReference type="PROSITE" id="PS51318">
    <property type="entry name" value="TAT"/>
    <property type="match status" value="1"/>
</dbReference>
<protein>
    <submittedName>
        <fullName evidence="2">Uncharacterized protein</fullName>
    </submittedName>
</protein>
<dbReference type="Proteomes" id="UP000011602">
    <property type="component" value="Unassembled WGS sequence"/>
</dbReference>
<evidence type="ECO:0000256" key="1">
    <source>
        <dbReference type="SAM" id="MobiDB-lite"/>
    </source>
</evidence>
<evidence type="ECO:0000313" key="2">
    <source>
        <dbReference type="EMBL" id="ELY49307.1"/>
    </source>
</evidence>
<gene>
    <name evidence="2" type="ORF">C493_20591</name>
</gene>
<feature type="region of interest" description="Disordered" evidence="1">
    <location>
        <begin position="320"/>
        <end position="359"/>
    </location>
</feature>
<comment type="caution">
    <text evidence="2">The sequence shown here is derived from an EMBL/GenBank/DDBJ whole genome shotgun (WGS) entry which is preliminary data.</text>
</comment>
<dbReference type="RefSeq" id="WP_007261370.1">
    <property type="nucleotide sequence ID" value="NZ_AOHZ01000096.1"/>
</dbReference>
<feature type="compositionally biased region" description="Acidic residues" evidence="1">
    <location>
        <begin position="281"/>
        <end position="295"/>
    </location>
</feature>
<reference evidence="2 3" key="1">
    <citation type="journal article" date="2014" name="PLoS Genet.">
        <title>Phylogenetically driven sequencing of extremely halophilic archaea reveals strategies for static and dynamic osmo-response.</title>
        <authorList>
            <person name="Becker E.A."/>
            <person name="Seitzer P.M."/>
            <person name="Tritt A."/>
            <person name="Larsen D."/>
            <person name="Krusor M."/>
            <person name="Yao A.I."/>
            <person name="Wu D."/>
            <person name="Madern D."/>
            <person name="Eisen J.A."/>
            <person name="Darling A.E."/>
            <person name="Facciotti M.T."/>
        </authorList>
    </citation>
    <scope>NUCLEOTIDE SEQUENCE [LARGE SCALE GENOMIC DNA]</scope>
    <source>
        <strain evidence="2 3">JCM 12255</strain>
    </source>
</reference>